<evidence type="ECO:0000259" key="9">
    <source>
        <dbReference type="Pfam" id="PF02879"/>
    </source>
</evidence>
<dbReference type="InterPro" id="IPR005841">
    <property type="entry name" value="Alpha-D-phosphohexomutase_SF"/>
</dbReference>
<dbReference type="InterPro" id="IPR005845">
    <property type="entry name" value="A-D-PHexomutase_a/b/a-II"/>
</dbReference>
<feature type="domain" description="Alpha-D-phosphohexomutase alpha/beta/alpha" evidence="10">
    <location>
        <begin position="270"/>
        <end position="377"/>
    </location>
</feature>
<dbReference type="InterPro" id="IPR005844">
    <property type="entry name" value="A-D-PHexomutase_a/b/a-I"/>
</dbReference>
<keyword evidence="4" id="KW-0479">Metal-binding</keyword>
<dbReference type="Gene3D" id="3.30.310.50">
    <property type="entry name" value="Alpha-D-phosphohexomutase, C-terminal domain"/>
    <property type="match status" value="1"/>
</dbReference>
<sequence>MSDVATKRRRCLFGTDGVRDVANRGSMTPEMALRLGRAYVLFLTERGFPRPRIVVGRDTRRSGPMLEAALAAGMTSAGADVICVGVTPTPSVGFGVRLFSAQGGAVISASHNPAEYNGIKFLDGVGCKLSDEDELSIEDYLGDNLIDEWRPSGASVGSIESRECDFNRQYEDHVLDLVGYVGLDRASILFDCANGALSPIVSDMIGRMGMVNSSAVGNLPDGLNINEKCGVMAMEGLCKEVVVRGMSLGIAYDGDADRVLLSDGKGRVLDGDIMLWIIGRWLHSRGELGTGVVATVMSNLALDHHLKDDGIDVHRCPVGDRYVFQTMTEKDARLGGEQSGHVIVFPYTKTGDGLCTGFLFLRACKELKEDIDTLVDRFGRFPQKLTNIVVKDKSRVMNDGNIASAVESASRDLGDTGRVFLRPSGTEPLVRLLVECKDPNLMEEISSDLQKRILEMIV</sequence>
<dbReference type="Gene3D" id="3.40.120.10">
    <property type="entry name" value="Alpha-D-Glucose-1,6-Bisphosphate, subunit A, domain 3"/>
    <property type="match status" value="3"/>
</dbReference>
<dbReference type="SUPFAM" id="SSF55957">
    <property type="entry name" value="Phosphoglucomutase, C-terminal domain"/>
    <property type="match status" value="1"/>
</dbReference>
<dbReference type="Pfam" id="PF02880">
    <property type="entry name" value="PGM_PMM_III"/>
    <property type="match status" value="1"/>
</dbReference>
<evidence type="ECO:0000259" key="8">
    <source>
        <dbReference type="Pfam" id="PF02878"/>
    </source>
</evidence>
<accession>A0ABS9EQA2</accession>
<organism evidence="11 12">
    <name type="scientific">Dethiosulfovibrio marinus</name>
    <dbReference type="NCBI Taxonomy" id="133532"/>
    <lineage>
        <taxon>Bacteria</taxon>
        <taxon>Thermotogati</taxon>
        <taxon>Synergistota</taxon>
        <taxon>Synergistia</taxon>
        <taxon>Synergistales</taxon>
        <taxon>Dethiosulfovibrionaceae</taxon>
        <taxon>Dethiosulfovibrio</taxon>
    </lineage>
</organism>
<dbReference type="InterPro" id="IPR005843">
    <property type="entry name" value="A-D-PHexomutase_C"/>
</dbReference>
<comment type="similarity">
    <text evidence="2">Belongs to the phosphohexose mutase family.</text>
</comment>
<comment type="caution">
    <text evidence="11">The sequence shown here is derived from an EMBL/GenBank/DDBJ whole genome shotgun (WGS) entry which is preliminary data.</text>
</comment>
<evidence type="ECO:0000256" key="5">
    <source>
        <dbReference type="ARBA" id="ARBA00022842"/>
    </source>
</evidence>
<keyword evidence="12" id="KW-1185">Reference proteome</keyword>
<dbReference type="InterPro" id="IPR016055">
    <property type="entry name" value="A-D-PHexomutase_a/b/a-I/II/III"/>
</dbReference>
<keyword evidence="3" id="KW-0597">Phosphoprotein</keyword>
<dbReference type="Proteomes" id="UP001200430">
    <property type="component" value="Unassembled WGS sequence"/>
</dbReference>
<feature type="domain" description="Alpha-D-phosphohexomutase alpha/beta/alpha" evidence="8">
    <location>
        <begin position="12"/>
        <end position="141"/>
    </location>
</feature>
<dbReference type="PANTHER" id="PTHR42946:SF1">
    <property type="entry name" value="PHOSPHOGLUCOMUTASE (ALPHA-D-GLUCOSE-1,6-BISPHOSPHATE-DEPENDENT)"/>
    <property type="match status" value="1"/>
</dbReference>
<dbReference type="Pfam" id="PF02878">
    <property type="entry name" value="PGM_PMM_I"/>
    <property type="match status" value="1"/>
</dbReference>
<feature type="domain" description="Alpha-D-phosphohexomutase alpha/beta/alpha" evidence="9">
    <location>
        <begin position="170"/>
        <end position="266"/>
    </location>
</feature>
<reference evidence="11 12" key="1">
    <citation type="submission" date="2022-01" db="EMBL/GenBank/DDBJ databases">
        <title>Dethiosulfovibrio faecalis sp. nov., a novel proteolytic, non-sulfur-reducing bacterium isolated from a marine aquaculture solid waste bioreactor.</title>
        <authorList>
            <person name="Grabowski S."/>
            <person name="Apolinario E."/>
            <person name="Schneider N."/>
            <person name="Marshall C.W."/>
            <person name="Sowers K.R."/>
        </authorList>
    </citation>
    <scope>NUCLEOTIDE SEQUENCE [LARGE SCALE GENOMIC DNA]</scope>
    <source>
        <strain evidence="11 12">DSM 12537</strain>
    </source>
</reference>
<name>A0ABS9EQA2_9BACT</name>
<gene>
    <name evidence="11" type="ORF">L2W38_11125</name>
</gene>
<evidence type="ECO:0000256" key="2">
    <source>
        <dbReference type="ARBA" id="ARBA00010231"/>
    </source>
</evidence>
<dbReference type="RefSeq" id="WP_236100065.1">
    <property type="nucleotide sequence ID" value="NZ_JAKGUD010000014.1"/>
</dbReference>
<protein>
    <submittedName>
        <fullName evidence="11">Phosphoglucosamine mutase</fullName>
    </submittedName>
</protein>
<proteinExistence type="inferred from homology"/>
<keyword evidence="6" id="KW-0413">Isomerase</keyword>
<dbReference type="Pfam" id="PF00408">
    <property type="entry name" value="PGM_PMM_IV"/>
    <property type="match status" value="1"/>
</dbReference>
<evidence type="ECO:0000313" key="11">
    <source>
        <dbReference type="EMBL" id="MCF4143363.1"/>
    </source>
</evidence>
<comment type="cofactor">
    <cofactor evidence="1">
        <name>Mg(2+)</name>
        <dbReference type="ChEBI" id="CHEBI:18420"/>
    </cofactor>
</comment>
<dbReference type="PRINTS" id="PR00509">
    <property type="entry name" value="PGMPMM"/>
</dbReference>
<dbReference type="Pfam" id="PF02879">
    <property type="entry name" value="PGM_PMM_II"/>
    <property type="match status" value="1"/>
</dbReference>
<dbReference type="InterPro" id="IPR050060">
    <property type="entry name" value="Phosphoglucosamine_mutase"/>
</dbReference>
<feature type="domain" description="Alpha-D-phosphohexomutase C-terminal" evidence="7">
    <location>
        <begin position="385"/>
        <end position="447"/>
    </location>
</feature>
<evidence type="ECO:0000259" key="10">
    <source>
        <dbReference type="Pfam" id="PF02880"/>
    </source>
</evidence>
<dbReference type="EMBL" id="JAKGUD010000014">
    <property type="protein sequence ID" value="MCF4143363.1"/>
    <property type="molecule type" value="Genomic_DNA"/>
</dbReference>
<evidence type="ECO:0000256" key="4">
    <source>
        <dbReference type="ARBA" id="ARBA00022723"/>
    </source>
</evidence>
<keyword evidence="5" id="KW-0460">Magnesium</keyword>
<dbReference type="InterPro" id="IPR005846">
    <property type="entry name" value="A-D-PHexomutase_a/b/a-III"/>
</dbReference>
<evidence type="ECO:0000256" key="6">
    <source>
        <dbReference type="ARBA" id="ARBA00023235"/>
    </source>
</evidence>
<evidence type="ECO:0000313" key="12">
    <source>
        <dbReference type="Proteomes" id="UP001200430"/>
    </source>
</evidence>
<evidence type="ECO:0000256" key="1">
    <source>
        <dbReference type="ARBA" id="ARBA00001946"/>
    </source>
</evidence>
<dbReference type="InterPro" id="IPR036900">
    <property type="entry name" value="A-D-PHexomutase_C_sf"/>
</dbReference>
<evidence type="ECO:0000256" key="3">
    <source>
        <dbReference type="ARBA" id="ARBA00022553"/>
    </source>
</evidence>
<dbReference type="PANTHER" id="PTHR42946">
    <property type="entry name" value="PHOSPHOHEXOSE MUTASE"/>
    <property type="match status" value="1"/>
</dbReference>
<evidence type="ECO:0000259" key="7">
    <source>
        <dbReference type="Pfam" id="PF00408"/>
    </source>
</evidence>
<dbReference type="SUPFAM" id="SSF53738">
    <property type="entry name" value="Phosphoglucomutase, first 3 domains"/>
    <property type="match status" value="3"/>
</dbReference>